<evidence type="ECO:0000256" key="1">
    <source>
        <dbReference type="SAM" id="MobiDB-lite"/>
    </source>
</evidence>
<dbReference type="EMBL" id="KV875107">
    <property type="protein sequence ID" value="OIW23327.1"/>
    <property type="molecule type" value="Genomic_DNA"/>
</dbReference>
<feature type="compositionally biased region" description="Polar residues" evidence="1">
    <location>
        <begin position="98"/>
        <end position="117"/>
    </location>
</feature>
<evidence type="ECO:0000313" key="3">
    <source>
        <dbReference type="Proteomes" id="UP000182658"/>
    </source>
</evidence>
<reference evidence="2 3" key="1">
    <citation type="submission" date="2016-10" db="EMBL/GenBank/DDBJ databases">
        <title>Draft genome sequence of Coniochaeta ligniaria NRRL30616, a lignocellulolytic fungus for bioabatement of inhibitors in plant biomass hydrolysates.</title>
        <authorList>
            <consortium name="DOE Joint Genome Institute"/>
            <person name="Jimenez D.J."/>
            <person name="Hector R.E."/>
            <person name="Riley R."/>
            <person name="Sun H."/>
            <person name="Grigoriev I.V."/>
            <person name="Van Elsas J.D."/>
            <person name="Nichols N.N."/>
        </authorList>
    </citation>
    <scope>NUCLEOTIDE SEQUENCE [LARGE SCALE GENOMIC DNA]</scope>
    <source>
        <strain evidence="2 3">NRRL 30616</strain>
    </source>
</reference>
<dbReference type="AlphaFoldDB" id="A0A1J7I6Q9"/>
<feature type="compositionally biased region" description="Low complexity" evidence="1">
    <location>
        <begin position="82"/>
        <end position="92"/>
    </location>
</feature>
<keyword evidence="3" id="KW-1185">Reference proteome</keyword>
<accession>A0A1J7I6Q9</accession>
<evidence type="ECO:0000313" key="2">
    <source>
        <dbReference type="EMBL" id="OIW23327.1"/>
    </source>
</evidence>
<sequence length="167" mass="17727">MACWSSTSATVAPRHTTTVWLKWSATETHPDRFRRLRFSVPTFPYLRQSISVFWTSAEQSLLSIIDEPPNAANGGTLGPNDASYAASVASSARPTPKGNPQDTAGRSSTEPTPSSAMPQLITGSGIGPICGLPGDVDLWVQPTCNGKVMVSPYVPSPARGTPVCPRE</sequence>
<feature type="region of interest" description="Disordered" evidence="1">
    <location>
        <begin position="68"/>
        <end position="120"/>
    </location>
</feature>
<dbReference type="Proteomes" id="UP000182658">
    <property type="component" value="Unassembled WGS sequence"/>
</dbReference>
<proteinExistence type="predicted"/>
<dbReference type="InParanoid" id="A0A1J7I6Q9"/>
<protein>
    <submittedName>
        <fullName evidence="2">Uncharacterized protein</fullName>
    </submittedName>
</protein>
<organism evidence="2 3">
    <name type="scientific">Coniochaeta ligniaria NRRL 30616</name>
    <dbReference type="NCBI Taxonomy" id="1408157"/>
    <lineage>
        <taxon>Eukaryota</taxon>
        <taxon>Fungi</taxon>
        <taxon>Dikarya</taxon>
        <taxon>Ascomycota</taxon>
        <taxon>Pezizomycotina</taxon>
        <taxon>Sordariomycetes</taxon>
        <taxon>Sordariomycetidae</taxon>
        <taxon>Coniochaetales</taxon>
        <taxon>Coniochaetaceae</taxon>
        <taxon>Coniochaeta</taxon>
    </lineage>
</organism>
<name>A0A1J7I6Q9_9PEZI</name>
<gene>
    <name evidence="2" type="ORF">CONLIGDRAFT_649844</name>
</gene>